<dbReference type="OrthoDB" id="5940031at2759"/>
<proteinExistence type="predicted"/>
<sequence length="201" mass="22887">MRVKRVVSCPGCCDTCVVEMNGIRIVQQMYRRHGRATFADHELYDRRKEAMKLEMEVPVVNCYGFSYWREKCQRSSVMPALTGQGMPVVQQVLSNYGALICGASSIKVYKLLEAVFSSTKTNQADTAVFTRPPRGSLKSPIPVYDIIVFFSPELLPGVMSFMAYDHTLMGELWVAEDKNHGVRTHGTMRFRIICFNEKNNR</sequence>
<evidence type="ECO:0000313" key="1">
    <source>
        <dbReference type="EMBL" id="KRY85220.1"/>
    </source>
</evidence>
<dbReference type="EMBL" id="JYDT01000095">
    <property type="protein sequence ID" value="KRY85220.1"/>
    <property type="molecule type" value="Genomic_DNA"/>
</dbReference>
<evidence type="ECO:0000313" key="2">
    <source>
        <dbReference type="Proteomes" id="UP000054995"/>
    </source>
</evidence>
<dbReference type="AlphaFoldDB" id="A0A0V1FGQ0"/>
<keyword evidence="2" id="KW-1185">Reference proteome</keyword>
<protein>
    <submittedName>
        <fullName evidence="1">Uncharacterized protein</fullName>
    </submittedName>
</protein>
<accession>A0A0V1FGQ0</accession>
<dbReference type="Proteomes" id="UP000054995">
    <property type="component" value="Unassembled WGS sequence"/>
</dbReference>
<comment type="caution">
    <text evidence="1">The sequence shown here is derived from an EMBL/GenBank/DDBJ whole genome shotgun (WGS) entry which is preliminary data.</text>
</comment>
<organism evidence="1 2">
    <name type="scientific">Trichinella pseudospiralis</name>
    <name type="common">Parasitic roundworm</name>
    <dbReference type="NCBI Taxonomy" id="6337"/>
    <lineage>
        <taxon>Eukaryota</taxon>
        <taxon>Metazoa</taxon>
        <taxon>Ecdysozoa</taxon>
        <taxon>Nematoda</taxon>
        <taxon>Enoplea</taxon>
        <taxon>Dorylaimia</taxon>
        <taxon>Trichinellida</taxon>
        <taxon>Trichinellidae</taxon>
        <taxon>Trichinella</taxon>
    </lineage>
</organism>
<name>A0A0V1FGQ0_TRIPS</name>
<gene>
    <name evidence="1" type="ORF">T4D_635</name>
</gene>
<reference evidence="1 2" key="1">
    <citation type="submission" date="2015-01" db="EMBL/GenBank/DDBJ databases">
        <title>Evolution of Trichinella species and genotypes.</title>
        <authorList>
            <person name="Korhonen P.K."/>
            <person name="Edoardo P."/>
            <person name="Giuseppe L.R."/>
            <person name="Gasser R.B."/>
        </authorList>
    </citation>
    <scope>NUCLEOTIDE SEQUENCE [LARGE SCALE GENOMIC DNA]</scope>
    <source>
        <strain evidence="1">ISS470</strain>
    </source>
</reference>